<proteinExistence type="predicted"/>
<dbReference type="EMBL" id="VSSQ01013655">
    <property type="protein sequence ID" value="MPM51969.1"/>
    <property type="molecule type" value="Genomic_DNA"/>
</dbReference>
<dbReference type="AlphaFoldDB" id="A0A645AFK2"/>
<organism evidence="2">
    <name type="scientific">bioreactor metagenome</name>
    <dbReference type="NCBI Taxonomy" id="1076179"/>
    <lineage>
        <taxon>unclassified sequences</taxon>
        <taxon>metagenomes</taxon>
        <taxon>ecological metagenomes</taxon>
    </lineage>
</organism>
<sequence>MKYNLVADSCCDLTEELRKEWGVTSVPLTLTLAEESYTDDDNLDLPNFMQRMHACKGRVGSAAPAPGQYAEAFGGGESFAVTLSSSLSGSYASAMMGKSVAEESGAKVHVFDSRSAAAAEVLIVMKIRKFIAEGLQRSEIIQKVEHFIKEMRTFFVLDNIDNLLKNGRLNRITATIISTLHIRPIMGADGDGNISLFSHVQGWKQVVRKLADTIETDGRSTDGQSLVITHCNNPSLAEELKAEIERRYRFSEILVLPTRGVSSLYANDKGVIMSF</sequence>
<dbReference type="GO" id="GO:0008289">
    <property type="term" value="F:lipid binding"/>
    <property type="evidence" value="ECO:0007669"/>
    <property type="project" value="UniProtKB-KW"/>
</dbReference>
<protein>
    <submittedName>
        <fullName evidence="2">DegV domain-containing protein</fullName>
    </submittedName>
</protein>
<dbReference type="Gene3D" id="2.20.28.50">
    <property type="entry name" value="degv family protein"/>
    <property type="match status" value="1"/>
</dbReference>
<dbReference type="Gene3D" id="3.30.1180.10">
    <property type="match status" value="1"/>
</dbReference>
<dbReference type="InterPro" id="IPR043168">
    <property type="entry name" value="DegV_C"/>
</dbReference>
<evidence type="ECO:0000256" key="1">
    <source>
        <dbReference type="ARBA" id="ARBA00023121"/>
    </source>
</evidence>
<evidence type="ECO:0000313" key="2">
    <source>
        <dbReference type="EMBL" id="MPM51969.1"/>
    </source>
</evidence>
<accession>A0A645AFK2</accession>
<dbReference type="Pfam" id="PF02645">
    <property type="entry name" value="DegV"/>
    <property type="match status" value="1"/>
</dbReference>
<name>A0A645AFK2_9ZZZZ</name>
<comment type="caution">
    <text evidence="2">The sequence shown here is derived from an EMBL/GenBank/DDBJ whole genome shotgun (WGS) entry which is preliminary data.</text>
</comment>
<dbReference type="PANTHER" id="PTHR33434">
    <property type="entry name" value="DEGV DOMAIN-CONTAINING PROTEIN DR_1986-RELATED"/>
    <property type="match status" value="1"/>
</dbReference>
<dbReference type="NCBIfam" id="TIGR00762">
    <property type="entry name" value="DegV"/>
    <property type="match status" value="1"/>
</dbReference>
<dbReference type="SUPFAM" id="SSF82549">
    <property type="entry name" value="DAK1/DegV-like"/>
    <property type="match status" value="1"/>
</dbReference>
<keyword evidence="1" id="KW-0446">Lipid-binding</keyword>
<gene>
    <name evidence="2" type="ORF">SDC9_98722</name>
</gene>
<dbReference type="InterPro" id="IPR050270">
    <property type="entry name" value="DegV_domain_contain"/>
</dbReference>
<dbReference type="PROSITE" id="PS51482">
    <property type="entry name" value="DEGV"/>
    <property type="match status" value="1"/>
</dbReference>
<reference evidence="2" key="1">
    <citation type="submission" date="2019-08" db="EMBL/GenBank/DDBJ databases">
        <authorList>
            <person name="Kucharzyk K."/>
            <person name="Murdoch R.W."/>
            <person name="Higgins S."/>
            <person name="Loffler F."/>
        </authorList>
    </citation>
    <scope>NUCLEOTIDE SEQUENCE</scope>
</reference>
<dbReference type="InterPro" id="IPR003797">
    <property type="entry name" value="DegV"/>
</dbReference>
<dbReference type="Gene3D" id="3.40.50.10440">
    <property type="entry name" value="Dihydroxyacetone kinase, domain 1"/>
    <property type="match status" value="1"/>
</dbReference>
<dbReference type="PANTHER" id="PTHR33434:SF2">
    <property type="entry name" value="FATTY ACID-BINDING PROTEIN TM_1468"/>
    <property type="match status" value="1"/>
</dbReference>